<dbReference type="SMART" id="SM00777">
    <property type="entry name" value="Mad3_BUB1_I"/>
    <property type="match status" value="1"/>
</dbReference>
<feature type="compositionally biased region" description="Low complexity" evidence="5">
    <location>
        <begin position="435"/>
        <end position="470"/>
    </location>
</feature>
<feature type="domain" description="BUB1 N-terminal" evidence="7">
    <location>
        <begin position="87"/>
        <end position="244"/>
    </location>
</feature>
<dbReference type="PANTHER" id="PTHR14030">
    <property type="entry name" value="MITOTIC CHECKPOINT SERINE/THREONINE-PROTEIN KINASE BUB1"/>
    <property type="match status" value="1"/>
</dbReference>
<feature type="domain" description="Protein kinase" evidence="6">
    <location>
        <begin position="1181"/>
        <end position="1520"/>
    </location>
</feature>
<dbReference type="SMART" id="SM00220">
    <property type="entry name" value="S_TKc"/>
    <property type="match status" value="1"/>
</dbReference>
<dbReference type="GO" id="GO:0005524">
    <property type="term" value="F:ATP binding"/>
    <property type="evidence" value="ECO:0007669"/>
    <property type="project" value="InterPro"/>
</dbReference>
<evidence type="ECO:0000256" key="4">
    <source>
        <dbReference type="ARBA" id="ARBA00023328"/>
    </source>
</evidence>
<dbReference type="InterPro" id="IPR015661">
    <property type="entry name" value="Bub1/Mad3"/>
</dbReference>
<feature type="compositionally biased region" description="Acidic residues" evidence="5">
    <location>
        <begin position="864"/>
        <end position="877"/>
    </location>
</feature>
<feature type="compositionally biased region" description="Low complexity" evidence="5">
    <location>
        <begin position="568"/>
        <end position="595"/>
    </location>
</feature>
<evidence type="ECO:0000256" key="5">
    <source>
        <dbReference type="SAM" id="MobiDB-lite"/>
    </source>
</evidence>
<dbReference type="RefSeq" id="XP_018269115.1">
    <property type="nucleotide sequence ID" value="XM_018417777.1"/>
</dbReference>
<keyword evidence="9" id="KW-1185">Reference proteome</keyword>
<dbReference type="Gene3D" id="1.10.510.10">
    <property type="entry name" value="Transferase(Phosphotransferase) domain 1"/>
    <property type="match status" value="1"/>
</dbReference>
<dbReference type="STRING" id="578459.A0A0P9F0T8"/>
<dbReference type="SUPFAM" id="SSF56112">
    <property type="entry name" value="Protein kinase-like (PK-like)"/>
    <property type="match status" value="1"/>
</dbReference>
<dbReference type="GO" id="GO:0000776">
    <property type="term" value="C:kinetochore"/>
    <property type="evidence" value="ECO:0007669"/>
    <property type="project" value="UniProtKB-KW"/>
</dbReference>
<dbReference type="InterPro" id="IPR011009">
    <property type="entry name" value="Kinase-like_dom_sf"/>
</dbReference>
<feature type="compositionally biased region" description="Pro residues" evidence="5">
    <location>
        <begin position="620"/>
        <end position="634"/>
    </location>
</feature>
<dbReference type="InterPro" id="IPR013212">
    <property type="entry name" value="Mad3/Bub1_I"/>
</dbReference>
<feature type="compositionally biased region" description="Basic and acidic residues" evidence="5">
    <location>
        <begin position="416"/>
        <end position="428"/>
    </location>
</feature>
<dbReference type="Proteomes" id="UP000053890">
    <property type="component" value="Unassembled WGS sequence"/>
</dbReference>
<feature type="compositionally biased region" description="Low complexity" evidence="5">
    <location>
        <begin position="992"/>
        <end position="1010"/>
    </location>
</feature>
<feature type="compositionally biased region" description="Acidic residues" evidence="5">
    <location>
        <begin position="958"/>
        <end position="977"/>
    </location>
</feature>
<dbReference type="InterPro" id="IPR008271">
    <property type="entry name" value="Ser/Thr_kinase_AS"/>
</dbReference>
<feature type="region of interest" description="Disordered" evidence="5">
    <location>
        <begin position="656"/>
        <end position="736"/>
    </location>
</feature>
<feature type="region of interest" description="Disordered" evidence="5">
    <location>
        <begin position="1143"/>
        <end position="1166"/>
    </location>
</feature>
<evidence type="ECO:0000313" key="8">
    <source>
        <dbReference type="EMBL" id="KPV73066.1"/>
    </source>
</evidence>
<protein>
    <recommendedName>
        <fullName evidence="10">Protein kinase domain-containing protein</fullName>
    </recommendedName>
</protein>
<dbReference type="Gene3D" id="1.25.40.430">
    <property type="match status" value="1"/>
</dbReference>
<feature type="compositionally biased region" description="Pro residues" evidence="5">
    <location>
        <begin position="557"/>
        <end position="567"/>
    </location>
</feature>
<sequence length="1520" mass="161889">MADPQAPLVTPSRPPVTVDISTIEAAKENIVPLHSGRSASQLAALSTSTRAGLGLKLDAEHARFQAQIAAVDVYEATGAWDDGRDGLAADDVALLAEDPLDVSHQYVRFIVANYPAGASAANKLVPVLEATTRKFLADGRYTNDPRYFRLWAHYAKNMEDAEDCYRFLFAKGVAEKLAALYEEYAKVLEAKHKRKQADQVYNLGINRRATPLDRLKRSYLDFQARMLVAPPVPSPPRPSAPTADARPILSRPAGAVVAAGSGTGAGTGVRPAGNGSLFAVFRDGAGGASEAGKEAGWEDYGTVKSRTRENDDDKKEWAGEVMPQKGAATSKPGGFKLEVFRDEIAAAAVSAHLLSDTDVFSRSSRAPTEADLLRSNPFKNYGASDAGLVARDPLEGLEVLPRAGASSSGAGKSRSSSREGDKDKDGARKVRSVKKPASSSSTSVSSSSSSSKGKTASSKPASSSSSADPAAKPKERVAINLAEIYPNETDEFSPEEVRARKHVEATRTWGGWEWAAQWDEETARTGSTSYKIDAETGWPVLYDTNTGAPLYDFLPRPVAPSPVPAPGAPALAGAASPSPASPTRPSSQPERSLLSPSPPPAQRVALELGDAASPARERSPSPPLPLDPNRPPSPTMNTRAANALLDHLFAKTLDFTKVNGAGRAGQDSSDDSDDDSDDDDEAAFGGLPGGTESQFSTQGATQQSDADVSDAPFAPFSQTRSQMDDDSAYYGSQQRHLADAHARLDVVAEGDENDENTPAPVVAAAAAAAPLQLFRDGSSQPPATPSGGFRPVTRVGSARAPLGMKAGTPLAAQPPPPSSLFSVFQDGAAAPPSGQGVFGDDDDDVVPSSQESDSTPLGPLQPLQEDDDSFAEQDEFEAPLRGSQDGDESSQRDGPNDGYDLGRRVPGQPSRYAPYVQQMTPIVERTLEFTNGTGLLSASQKGRRDSYYPGGGAGGTVAEEDEDEPSTEEDDDDEEDGDRAFVASFQQPSFVAQQPPVLQQQQPQQQLDADSSSDDSSDDSSDEDDAPAPSLLQEPVFVPPPVSSPAPPSRSSLGHDGSYDASLSTTLPDGLSIAGNQSGMVTDIVVDASTTRRSSSLPAADAPAPVDPYSGATLSALLRAANPPVLEHADVHNLRHETADRLAGLQKAAKRRNRTSSGKGGKDRTGTIDEAWDVELGGETFSVRDKLGEGSYGAVFRIALGGGGDDDDFDADAEDELSLAVKVENPANLWEFYVLSQLHARLPERARASVVAAQRLYAYRDESFLFLDYCDQGSLLDAVNHAHESGVAPTASGSSGQGVDELLAMFFVVEVLRTLEGFHASGFVHGDLKIDNCLLRLEEVPGGARAWAPTYDPSGANGWAHKGLKLIDFGRSIDLSAFPRGQAFSTDQDPHELDCAEMREGRPWTFEPDYYGAASIAVNLLFGRTIETKRVPVDDAQPEGPLKWTLAHSCRRYYQVDLWTRLFDVLLNPRSVRADSSLPVVDELAAVRHKMEEYLRQNGEKAGKSLRGLIKKLEIHSMMR</sequence>
<evidence type="ECO:0000259" key="7">
    <source>
        <dbReference type="PROSITE" id="PS51489"/>
    </source>
</evidence>
<keyword evidence="2" id="KW-0158">Chromosome</keyword>
<dbReference type="GO" id="GO:0051754">
    <property type="term" value="P:meiotic sister chromatid cohesion, centromeric"/>
    <property type="evidence" value="ECO:0007669"/>
    <property type="project" value="TreeGrafter"/>
</dbReference>
<evidence type="ECO:0000256" key="3">
    <source>
        <dbReference type="ARBA" id="ARBA00022838"/>
    </source>
</evidence>
<feature type="compositionally biased region" description="Acidic residues" evidence="5">
    <location>
        <begin position="1011"/>
        <end position="1026"/>
    </location>
</feature>
<keyword evidence="3" id="KW-0995">Kinetochore</keyword>
<dbReference type="PANTHER" id="PTHR14030:SF4">
    <property type="entry name" value="BUB1 KINASE, ISOFORM A-RELATED"/>
    <property type="match status" value="1"/>
</dbReference>
<feature type="region of interest" description="Disordered" evidence="5">
    <location>
        <begin position="554"/>
        <end position="642"/>
    </location>
</feature>
<evidence type="ECO:0000313" key="9">
    <source>
        <dbReference type="Proteomes" id="UP000053890"/>
    </source>
</evidence>
<dbReference type="PROSITE" id="PS51489">
    <property type="entry name" value="BUB1_N"/>
    <property type="match status" value="1"/>
</dbReference>
<feature type="region of interest" description="Disordered" evidence="5">
    <location>
        <begin position="400"/>
        <end position="475"/>
    </location>
</feature>
<feature type="region of interest" description="Disordered" evidence="5">
    <location>
        <begin position="773"/>
        <end position="917"/>
    </location>
</feature>
<feature type="compositionally biased region" description="Pro residues" evidence="5">
    <location>
        <begin position="1037"/>
        <end position="1048"/>
    </location>
</feature>
<dbReference type="OrthoDB" id="248495at2759"/>
<evidence type="ECO:0000259" key="6">
    <source>
        <dbReference type="PROSITE" id="PS50011"/>
    </source>
</evidence>
<proteinExistence type="predicted"/>
<organism evidence="8 9">
    <name type="scientific">Rhodotorula graminis (strain WP1)</name>
    <dbReference type="NCBI Taxonomy" id="578459"/>
    <lineage>
        <taxon>Eukaryota</taxon>
        <taxon>Fungi</taxon>
        <taxon>Dikarya</taxon>
        <taxon>Basidiomycota</taxon>
        <taxon>Pucciniomycotina</taxon>
        <taxon>Microbotryomycetes</taxon>
        <taxon>Sporidiobolales</taxon>
        <taxon>Sporidiobolaceae</taxon>
        <taxon>Rhodotorula</taxon>
    </lineage>
</organism>
<reference evidence="8 9" key="1">
    <citation type="journal article" date="2015" name="Front. Microbiol.">
        <title>Genome sequence of the plant growth promoting endophytic yeast Rhodotorula graminis WP1.</title>
        <authorList>
            <person name="Firrincieli A."/>
            <person name="Otillar R."/>
            <person name="Salamov A."/>
            <person name="Schmutz J."/>
            <person name="Khan Z."/>
            <person name="Redman R.S."/>
            <person name="Fleck N.D."/>
            <person name="Lindquist E."/>
            <person name="Grigoriev I.V."/>
            <person name="Doty S.L."/>
        </authorList>
    </citation>
    <scope>NUCLEOTIDE SEQUENCE [LARGE SCALE GENOMIC DNA]</scope>
    <source>
        <strain evidence="8 9">WP1</strain>
    </source>
</reference>
<evidence type="ECO:0008006" key="10">
    <source>
        <dbReference type="Google" id="ProtNLM"/>
    </source>
</evidence>
<dbReference type="InterPro" id="IPR000719">
    <property type="entry name" value="Prot_kinase_dom"/>
</dbReference>
<name>A0A0P9F0T8_RHOGW</name>
<feature type="compositionally biased region" description="Basic and acidic residues" evidence="5">
    <location>
        <begin position="889"/>
        <end position="903"/>
    </location>
</feature>
<dbReference type="Pfam" id="PF00069">
    <property type="entry name" value="Pkinase"/>
    <property type="match status" value="1"/>
</dbReference>
<dbReference type="GO" id="GO:0007094">
    <property type="term" value="P:mitotic spindle assembly checkpoint signaling"/>
    <property type="evidence" value="ECO:0007669"/>
    <property type="project" value="InterPro"/>
</dbReference>
<feature type="compositionally biased region" description="Acidic residues" evidence="5">
    <location>
        <begin position="668"/>
        <end position="682"/>
    </location>
</feature>
<dbReference type="Pfam" id="PF08311">
    <property type="entry name" value="Mad3_BUB1_I"/>
    <property type="match status" value="1"/>
</dbReference>
<evidence type="ECO:0000256" key="2">
    <source>
        <dbReference type="ARBA" id="ARBA00022454"/>
    </source>
</evidence>
<dbReference type="GO" id="GO:0005634">
    <property type="term" value="C:nucleus"/>
    <property type="evidence" value="ECO:0007669"/>
    <property type="project" value="TreeGrafter"/>
</dbReference>
<dbReference type="PROSITE" id="PS50011">
    <property type="entry name" value="PROTEIN_KINASE_DOM"/>
    <property type="match status" value="1"/>
</dbReference>
<dbReference type="GO" id="GO:0032991">
    <property type="term" value="C:protein-containing complex"/>
    <property type="evidence" value="ECO:0007669"/>
    <property type="project" value="UniProtKB-ARBA"/>
</dbReference>
<dbReference type="GO" id="GO:0004672">
    <property type="term" value="F:protein kinase activity"/>
    <property type="evidence" value="ECO:0007669"/>
    <property type="project" value="InterPro"/>
</dbReference>
<dbReference type="EMBL" id="KQ474084">
    <property type="protein sequence ID" value="KPV73066.1"/>
    <property type="molecule type" value="Genomic_DNA"/>
</dbReference>
<dbReference type="PROSITE" id="PS00108">
    <property type="entry name" value="PROTEIN_KINASE_ST"/>
    <property type="match status" value="1"/>
</dbReference>
<feature type="region of interest" description="Disordered" evidence="5">
    <location>
        <begin position="934"/>
        <end position="1063"/>
    </location>
</feature>
<dbReference type="GeneID" id="28978225"/>
<feature type="compositionally biased region" description="Low complexity" evidence="5">
    <location>
        <begin position="402"/>
        <end position="414"/>
    </location>
</feature>
<accession>A0A0P9F0T8</accession>
<gene>
    <name evidence="8" type="ORF">RHOBADRAFT_55300</name>
</gene>
<keyword evidence="4" id="KW-0137">Centromere</keyword>
<comment type="subcellular location">
    <subcellularLocation>
        <location evidence="1">Chromosome</location>
        <location evidence="1">Centromere</location>
        <location evidence="1">Kinetochore</location>
    </subcellularLocation>
</comment>
<dbReference type="OMA" id="QMFNMFI"/>
<evidence type="ECO:0000256" key="1">
    <source>
        <dbReference type="ARBA" id="ARBA00004629"/>
    </source>
</evidence>
<feature type="compositionally biased region" description="Polar residues" evidence="5">
    <location>
        <begin position="691"/>
        <end position="706"/>
    </location>
</feature>